<dbReference type="InterPro" id="IPR029058">
    <property type="entry name" value="AB_hydrolase_fold"/>
</dbReference>
<accession>A0ABZ2V1E6</accession>
<keyword evidence="2" id="KW-0378">Hydrolase</keyword>
<dbReference type="RefSeq" id="WP_373636638.1">
    <property type="nucleotide sequence ID" value="NZ_CP150951.2"/>
</dbReference>
<evidence type="ECO:0000313" key="2">
    <source>
        <dbReference type="EMBL" id="WZC47708.2"/>
    </source>
</evidence>
<dbReference type="GO" id="GO:0016787">
    <property type="term" value="F:hydrolase activity"/>
    <property type="evidence" value="ECO:0007669"/>
    <property type="project" value="UniProtKB-KW"/>
</dbReference>
<dbReference type="Gene3D" id="3.40.50.1820">
    <property type="entry name" value="alpha/beta hydrolase"/>
    <property type="match status" value="1"/>
</dbReference>
<dbReference type="PANTHER" id="PTHR12277">
    <property type="entry name" value="ALPHA/BETA HYDROLASE DOMAIN-CONTAINING PROTEIN"/>
    <property type="match status" value="1"/>
</dbReference>
<organism evidence="2 3">
    <name type="scientific">Yoonia phaeophyticola</name>
    <dbReference type="NCBI Taxonomy" id="3137369"/>
    <lineage>
        <taxon>Bacteria</taxon>
        <taxon>Pseudomonadati</taxon>
        <taxon>Pseudomonadota</taxon>
        <taxon>Alphaproteobacteria</taxon>
        <taxon>Rhodobacterales</taxon>
        <taxon>Paracoccaceae</taxon>
        <taxon>Yoonia</taxon>
    </lineage>
</organism>
<proteinExistence type="predicted"/>
<gene>
    <name evidence="2" type="ORF">AABB29_12405</name>
</gene>
<dbReference type="PANTHER" id="PTHR12277:SF81">
    <property type="entry name" value="PROTEIN ABHD13"/>
    <property type="match status" value="1"/>
</dbReference>
<sequence length="250" mass="26733">MAIYLIYAIIMVFAHPQVIYPFGDDAFENPAFRPLTITDRDVVLAVHEGTDDVAVLYFMGNGGALAYFGSSLNAHVAAGRHVVAMAYPGGGGIPGKPSELGLKRDALAAYDWLAADFSGDIVVHGYSMGTGLAQHVAAERDVAAIILDAPFVKMCELMTRAAWLPACYMPGVQRWDSAALVPRIAAPVLVQHGTADDLIPMRDGLRLAALMQDAGLDATFHAVEGAGHNDLARQPRYQGQINAFLGRVLE</sequence>
<dbReference type="SUPFAM" id="SSF53474">
    <property type="entry name" value="alpha/beta-Hydrolases"/>
    <property type="match status" value="1"/>
</dbReference>
<evidence type="ECO:0000313" key="3">
    <source>
        <dbReference type="Proteomes" id="UP001440612"/>
    </source>
</evidence>
<evidence type="ECO:0000259" key="1">
    <source>
        <dbReference type="Pfam" id="PF00326"/>
    </source>
</evidence>
<name>A0ABZ2V1E6_9RHOB</name>
<feature type="domain" description="Peptidase S9 prolyl oligopeptidase catalytic" evidence="1">
    <location>
        <begin position="105"/>
        <end position="240"/>
    </location>
</feature>
<reference evidence="3" key="1">
    <citation type="submission" date="2024-04" db="EMBL/GenBank/DDBJ databases">
        <title>Phylogenomic analyses of a clade within the roseobacter group suggest taxonomic reassignments of species of the genera Aestuariivita, Citreicella, Loktanella, Nautella, Pelagibaca, Ruegeria, Thalassobius, Thiobacimonas and Tropicibacter, and the proposal o.</title>
        <authorList>
            <person name="Jeon C.O."/>
        </authorList>
    </citation>
    <scope>NUCLEOTIDE SEQUENCE [LARGE SCALE GENOMIC DNA]</scope>
    <source>
        <strain evidence="3">BS5-3</strain>
    </source>
</reference>
<dbReference type="InterPro" id="IPR001375">
    <property type="entry name" value="Peptidase_S9_cat"/>
</dbReference>
<dbReference type="EMBL" id="CP150951">
    <property type="protein sequence ID" value="WZC47708.2"/>
    <property type="molecule type" value="Genomic_DNA"/>
</dbReference>
<keyword evidence="3" id="KW-1185">Reference proteome</keyword>
<dbReference type="Pfam" id="PF00326">
    <property type="entry name" value="Peptidase_S9"/>
    <property type="match status" value="1"/>
</dbReference>
<protein>
    <submittedName>
        <fullName evidence="2">Alpha/beta hydrolase</fullName>
    </submittedName>
</protein>
<dbReference type="Proteomes" id="UP001440612">
    <property type="component" value="Chromosome"/>
</dbReference>